<dbReference type="InterPro" id="IPR005150">
    <property type="entry name" value="Cellulose_synth"/>
</dbReference>
<dbReference type="InterPro" id="IPR029044">
    <property type="entry name" value="Nucleotide-diphossugar_trans"/>
</dbReference>
<evidence type="ECO:0000256" key="7">
    <source>
        <dbReference type="ARBA" id="ARBA00023316"/>
    </source>
</evidence>
<dbReference type="SUPFAM" id="SSF52058">
    <property type="entry name" value="L domain-like"/>
    <property type="match status" value="1"/>
</dbReference>
<evidence type="ECO:0000256" key="6">
    <source>
        <dbReference type="ARBA" id="ARBA00023136"/>
    </source>
</evidence>
<feature type="transmembrane region" description="Helical" evidence="8">
    <location>
        <begin position="52"/>
        <end position="71"/>
    </location>
</feature>
<feature type="transmembrane region" description="Helical" evidence="8">
    <location>
        <begin position="20"/>
        <end position="40"/>
    </location>
</feature>
<keyword evidence="4 8" id="KW-0812">Transmembrane</keyword>
<evidence type="ECO:0000313" key="9">
    <source>
        <dbReference type="EMBL" id="KAK8504573.1"/>
    </source>
</evidence>
<keyword evidence="6 8" id="KW-0472">Membrane</keyword>
<evidence type="ECO:0000256" key="4">
    <source>
        <dbReference type="ARBA" id="ARBA00022692"/>
    </source>
</evidence>
<evidence type="ECO:0000256" key="2">
    <source>
        <dbReference type="ARBA" id="ARBA00022676"/>
    </source>
</evidence>
<protein>
    <submittedName>
        <fullName evidence="9">Uncharacterized protein</fullName>
    </submittedName>
</protein>
<dbReference type="Proteomes" id="UP001472677">
    <property type="component" value="Unassembled WGS sequence"/>
</dbReference>
<accession>A0ABR2BBR9</accession>
<name>A0ABR2BBR9_9ROSI</name>
<proteinExistence type="predicted"/>
<keyword evidence="5 8" id="KW-1133">Transmembrane helix</keyword>
<keyword evidence="10" id="KW-1185">Reference proteome</keyword>
<dbReference type="Pfam" id="PF13855">
    <property type="entry name" value="LRR_8"/>
    <property type="match status" value="1"/>
</dbReference>
<evidence type="ECO:0000256" key="1">
    <source>
        <dbReference type="ARBA" id="ARBA00004127"/>
    </source>
</evidence>
<keyword evidence="2" id="KW-0328">Glycosyltransferase</keyword>
<dbReference type="InterPro" id="IPR032675">
    <property type="entry name" value="LRR_dom_sf"/>
</dbReference>
<evidence type="ECO:0000313" key="10">
    <source>
        <dbReference type="Proteomes" id="UP001472677"/>
    </source>
</evidence>
<dbReference type="Gene3D" id="3.80.10.10">
    <property type="entry name" value="Ribonuclease Inhibitor"/>
    <property type="match status" value="1"/>
</dbReference>
<dbReference type="EMBL" id="JBBPBM010000139">
    <property type="protein sequence ID" value="KAK8504573.1"/>
    <property type="molecule type" value="Genomic_DNA"/>
</dbReference>
<evidence type="ECO:0000256" key="3">
    <source>
        <dbReference type="ARBA" id="ARBA00022679"/>
    </source>
</evidence>
<dbReference type="PANTHER" id="PTHR13301">
    <property type="entry name" value="X-BOX TRANSCRIPTION FACTOR-RELATED"/>
    <property type="match status" value="1"/>
</dbReference>
<gene>
    <name evidence="9" type="ORF">V6N12_017116</name>
</gene>
<comment type="caution">
    <text evidence="9">The sequence shown here is derived from an EMBL/GenBank/DDBJ whole genome shotgun (WGS) entry which is preliminary data.</text>
</comment>
<sequence>MAKNDYVPLFETKQVKGRILFRSIAASILLGICFICTYRLRFFPVGGKAERLAWIGLFLSELWFSVYWFLISVSRWDSVHRIPYVHRLTQRFGKELPGVDIFVCTADPLLEPPSMVVSTVLSVMAYDYPPEKLSIYLSDDGGSDLTFYAMLEAADFSKTWLPFCSKFKVEPRSPEAYFRTASEPVNDQVNVQHWLSVKVLHLQNNSFSGQFNHSIDYLSSLVELDISSSSFSGVLPDVFASLGKLEKFSACSNNFNGTLPVSLLNSPLITSLDLQNNSLNGPVNLKCSVMVHLKSLRLASNNFNGSILHSLFSCKNLTMLNFGHNNLDGQIPESFKNLKALTVFSLSRTNLVNLSSTLNFLQHCKNLIVLLLSENFQEKEILSDPDF</sequence>
<comment type="subcellular location">
    <subcellularLocation>
        <location evidence="1">Endomembrane system</location>
        <topology evidence="1">Multi-pass membrane protein</topology>
    </subcellularLocation>
</comment>
<dbReference type="Pfam" id="PF03552">
    <property type="entry name" value="Cellulose_synt"/>
    <property type="match status" value="1"/>
</dbReference>
<evidence type="ECO:0000256" key="5">
    <source>
        <dbReference type="ARBA" id="ARBA00022989"/>
    </source>
</evidence>
<dbReference type="InterPro" id="IPR001611">
    <property type="entry name" value="Leu-rich_rpt"/>
</dbReference>
<keyword evidence="3" id="KW-0808">Transferase</keyword>
<evidence type="ECO:0000256" key="8">
    <source>
        <dbReference type="SAM" id="Phobius"/>
    </source>
</evidence>
<dbReference type="Pfam" id="PF00560">
    <property type="entry name" value="LRR_1"/>
    <property type="match status" value="1"/>
</dbReference>
<reference evidence="9 10" key="1">
    <citation type="journal article" date="2024" name="G3 (Bethesda)">
        <title>Genome assembly of Hibiscus sabdariffa L. provides insights into metabolisms of medicinal natural products.</title>
        <authorList>
            <person name="Kim T."/>
        </authorList>
    </citation>
    <scope>NUCLEOTIDE SEQUENCE [LARGE SCALE GENOMIC DNA]</scope>
    <source>
        <strain evidence="9">TK-2024</strain>
        <tissue evidence="9">Old leaves</tissue>
    </source>
</reference>
<dbReference type="Gene3D" id="3.90.550.10">
    <property type="entry name" value="Spore Coat Polysaccharide Biosynthesis Protein SpsA, Chain A"/>
    <property type="match status" value="1"/>
</dbReference>
<organism evidence="9 10">
    <name type="scientific">Hibiscus sabdariffa</name>
    <name type="common">roselle</name>
    <dbReference type="NCBI Taxonomy" id="183260"/>
    <lineage>
        <taxon>Eukaryota</taxon>
        <taxon>Viridiplantae</taxon>
        <taxon>Streptophyta</taxon>
        <taxon>Embryophyta</taxon>
        <taxon>Tracheophyta</taxon>
        <taxon>Spermatophyta</taxon>
        <taxon>Magnoliopsida</taxon>
        <taxon>eudicotyledons</taxon>
        <taxon>Gunneridae</taxon>
        <taxon>Pentapetalae</taxon>
        <taxon>rosids</taxon>
        <taxon>malvids</taxon>
        <taxon>Malvales</taxon>
        <taxon>Malvaceae</taxon>
        <taxon>Malvoideae</taxon>
        <taxon>Hibiscus</taxon>
    </lineage>
</organism>
<keyword evidence="7" id="KW-0961">Cell wall biogenesis/degradation</keyword>